<feature type="domain" description="UspA" evidence="2">
    <location>
        <begin position="156"/>
        <end position="290"/>
    </location>
</feature>
<dbReference type="SUPFAM" id="SSF52402">
    <property type="entry name" value="Adenine nucleotide alpha hydrolases-like"/>
    <property type="match status" value="2"/>
</dbReference>
<dbReference type="InterPro" id="IPR006015">
    <property type="entry name" value="Universal_stress_UspA"/>
</dbReference>
<evidence type="ECO:0000259" key="2">
    <source>
        <dbReference type="Pfam" id="PF00582"/>
    </source>
</evidence>
<dbReference type="EMBL" id="WUUU01000042">
    <property type="protein sequence ID" value="MXR20419.1"/>
    <property type="molecule type" value="Genomic_DNA"/>
</dbReference>
<dbReference type="AlphaFoldDB" id="A0A6B0SS56"/>
<dbReference type="OrthoDB" id="105697at2157"/>
<sequence length="290" mass="31494">MYDHILIPTDGSAETEQAVSHALGLARTYDATVHALSVIDESEQSAVPAADAREQLRSAAETVGRRATAEIAETAAELDLDVHRELRHGTPYEEILGYVENQNIDLVAMGTHGRAGVGPNLGSTTLRVIRNVEVPALTVRFREGEDVDAASHYEIYDDVLVATDGSDGSAVAAEQGIDIAEMYGATLHVIYVLDTNTYVFEDVPKSIIGLLKESGTNSLEELAELARERGVDVETDFRRGRPSQKVLEYADQNDVDLLTLGAHGRTSEVHLGSTTERVIRTSERPTLSVR</sequence>
<dbReference type="RefSeq" id="WP_159525968.1">
    <property type="nucleotide sequence ID" value="NZ_WUUU01000042.1"/>
</dbReference>
<evidence type="ECO:0000256" key="1">
    <source>
        <dbReference type="ARBA" id="ARBA00008791"/>
    </source>
</evidence>
<keyword evidence="4" id="KW-1185">Reference proteome</keyword>
<dbReference type="InterPro" id="IPR006016">
    <property type="entry name" value="UspA"/>
</dbReference>
<protein>
    <submittedName>
        <fullName evidence="3">Universal stress protein</fullName>
    </submittedName>
</protein>
<dbReference type="Pfam" id="PF00582">
    <property type="entry name" value="Usp"/>
    <property type="match status" value="2"/>
</dbReference>
<dbReference type="CDD" id="cd00293">
    <property type="entry name" value="USP-like"/>
    <property type="match status" value="2"/>
</dbReference>
<comment type="caution">
    <text evidence="3">The sequence shown here is derived from an EMBL/GenBank/DDBJ whole genome shotgun (WGS) entry which is preliminary data.</text>
</comment>
<proteinExistence type="inferred from homology"/>
<name>A0A6B0SS56_9EURY</name>
<dbReference type="InterPro" id="IPR014729">
    <property type="entry name" value="Rossmann-like_a/b/a_fold"/>
</dbReference>
<feature type="domain" description="UspA" evidence="2">
    <location>
        <begin position="1"/>
        <end position="140"/>
    </location>
</feature>
<accession>A0A6B0SS56</accession>
<evidence type="ECO:0000313" key="3">
    <source>
        <dbReference type="EMBL" id="MXR20419.1"/>
    </source>
</evidence>
<reference evidence="3 4" key="1">
    <citation type="submission" date="2019-12" db="EMBL/GenBank/DDBJ databases">
        <title>Isolation and characterization of three novel carbon monoxide-oxidizing members of Halobacteria from salione crusts and soils.</title>
        <authorList>
            <person name="Myers M.R."/>
            <person name="King G.M."/>
        </authorList>
    </citation>
    <scope>NUCLEOTIDE SEQUENCE [LARGE SCALE GENOMIC DNA]</scope>
    <source>
        <strain evidence="3 4">PCN9</strain>
    </source>
</reference>
<comment type="similarity">
    <text evidence="1">Belongs to the universal stress protein A family.</text>
</comment>
<dbReference type="Proteomes" id="UP000471521">
    <property type="component" value="Unassembled WGS sequence"/>
</dbReference>
<dbReference type="PANTHER" id="PTHR46268">
    <property type="entry name" value="STRESS RESPONSE PROTEIN NHAX"/>
    <property type="match status" value="1"/>
</dbReference>
<dbReference type="PANTHER" id="PTHR46268:SF6">
    <property type="entry name" value="UNIVERSAL STRESS PROTEIN UP12"/>
    <property type="match status" value="1"/>
</dbReference>
<evidence type="ECO:0000313" key="4">
    <source>
        <dbReference type="Proteomes" id="UP000471521"/>
    </source>
</evidence>
<organism evidence="3 4">
    <name type="scientific">Halobacterium bonnevillei</name>
    <dbReference type="NCBI Taxonomy" id="2692200"/>
    <lineage>
        <taxon>Archaea</taxon>
        <taxon>Methanobacteriati</taxon>
        <taxon>Methanobacteriota</taxon>
        <taxon>Stenosarchaea group</taxon>
        <taxon>Halobacteria</taxon>
        <taxon>Halobacteriales</taxon>
        <taxon>Halobacteriaceae</taxon>
        <taxon>Halobacterium</taxon>
    </lineage>
</organism>
<dbReference type="PRINTS" id="PR01438">
    <property type="entry name" value="UNVRSLSTRESS"/>
</dbReference>
<dbReference type="Gene3D" id="3.40.50.620">
    <property type="entry name" value="HUPs"/>
    <property type="match status" value="2"/>
</dbReference>
<gene>
    <name evidence="3" type="ORF">GRX66_07300</name>
</gene>